<keyword evidence="2" id="KW-1185">Reference proteome</keyword>
<evidence type="ECO:0008006" key="3">
    <source>
        <dbReference type="Google" id="ProtNLM"/>
    </source>
</evidence>
<proteinExistence type="predicted"/>
<dbReference type="STRING" id="1732.SAMN02910417_01468"/>
<organism evidence="1 2">
    <name type="scientific">Eubacterium oxidoreducens</name>
    <dbReference type="NCBI Taxonomy" id="1732"/>
    <lineage>
        <taxon>Bacteria</taxon>
        <taxon>Bacillati</taxon>
        <taxon>Bacillota</taxon>
        <taxon>Clostridia</taxon>
        <taxon>Eubacteriales</taxon>
        <taxon>Eubacteriaceae</taxon>
        <taxon>Eubacterium</taxon>
    </lineage>
</organism>
<dbReference type="Pfam" id="PF06949">
    <property type="entry name" value="DUF1292"/>
    <property type="match status" value="1"/>
</dbReference>
<dbReference type="AlphaFoldDB" id="A0A1G6BG20"/>
<evidence type="ECO:0000313" key="2">
    <source>
        <dbReference type="Proteomes" id="UP000199228"/>
    </source>
</evidence>
<dbReference type="EMBL" id="FMXR01000010">
    <property type="protein sequence ID" value="SDB19572.1"/>
    <property type="molecule type" value="Genomic_DNA"/>
</dbReference>
<accession>A0A1G6BG20</accession>
<dbReference type="InterPro" id="IPR009711">
    <property type="entry name" value="UPF0473"/>
</dbReference>
<dbReference type="Proteomes" id="UP000199228">
    <property type="component" value="Unassembled WGS sequence"/>
</dbReference>
<sequence>MDKIVFHDEIDGQDIELYVLEQTTLQGEDYLLVSEDLESEEAQCYIMCKLPNDESDGDFFYEFVEDEKKLDALAKIFEELLEDTDIQ</sequence>
<protein>
    <recommendedName>
        <fullName evidence="3">DUF1292 domain-containing protein</fullName>
    </recommendedName>
</protein>
<reference evidence="1 2" key="1">
    <citation type="submission" date="2016-10" db="EMBL/GenBank/DDBJ databases">
        <authorList>
            <person name="de Groot N.N."/>
        </authorList>
    </citation>
    <scope>NUCLEOTIDE SEQUENCE [LARGE SCALE GENOMIC DNA]</scope>
    <source>
        <strain evidence="1 2">DSM 3217</strain>
    </source>
</reference>
<evidence type="ECO:0000313" key="1">
    <source>
        <dbReference type="EMBL" id="SDB19572.1"/>
    </source>
</evidence>
<dbReference type="OrthoDB" id="1934714at2"/>
<name>A0A1G6BG20_EUBOX</name>
<gene>
    <name evidence="1" type="ORF">SAMN02910417_01468</name>
</gene>
<dbReference type="RefSeq" id="WP_090173713.1">
    <property type="nucleotide sequence ID" value="NZ_FMXR01000010.1"/>
</dbReference>